<dbReference type="PANTHER" id="PTHR30502:SF0">
    <property type="entry name" value="PHOSPHOENOLPYRUVATE CARBOXYLASE FAMILY PROTEIN"/>
    <property type="match status" value="1"/>
</dbReference>
<dbReference type="InterPro" id="IPR040442">
    <property type="entry name" value="Pyrv_kinase-like_dom_sf"/>
</dbReference>
<organism evidence="5 6">
    <name type="scientific">Aerophobetes bacterium</name>
    <dbReference type="NCBI Taxonomy" id="2030807"/>
    <lineage>
        <taxon>Bacteria</taxon>
        <taxon>Candidatus Aerophobota</taxon>
    </lineage>
</organism>
<accession>A0A662DER2</accession>
<dbReference type="Proteomes" id="UP000280417">
    <property type="component" value="Unassembled WGS sequence"/>
</dbReference>
<dbReference type="EMBL" id="QMQA01000123">
    <property type="protein sequence ID" value="RLE13007.1"/>
    <property type="molecule type" value="Genomic_DNA"/>
</dbReference>
<dbReference type="GO" id="GO:0016832">
    <property type="term" value="F:aldehyde-lyase activity"/>
    <property type="evidence" value="ECO:0007669"/>
    <property type="project" value="TreeGrafter"/>
</dbReference>
<reference evidence="5 6" key="1">
    <citation type="submission" date="2018-06" db="EMBL/GenBank/DDBJ databases">
        <title>Extensive metabolic versatility and redundancy in microbially diverse, dynamic hydrothermal sediments.</title>
        <authorList>
            <person name="Dombrowski N."/>
            <person name="Teske A."/>
            <person name="Baker B.J."/>
        </authorList>
    </citation>
    <scope>NUCLEOTIDE SEQUENCE [LARGE SCALE GENOMIC DNA]</scope>
    <source>
        <strain evidence="5">B3_G15</strain>
    </source>
</reference>
<evidence type="ECO:0000259" key="4">
    <source>
        <dbReference type="Pfam" id="PF03328"/>
    </source>
</evidence>
<sequence>MRENRVKKALKEGKVVIGTMVSEVRSPGIAQMLATAGFDFMVIDLEHSGFSIQTVADLILGARAAGITCIVRVPSKKGHHLLSRPLDVGAQGLLVPQVETKEEVVEIIKATKYYPLGQRGMALRRIHSDFVRKDALEITRSANEQTLIILQIESKKAIDGLDELLSVEGVDAALIGPNDLSQSLGIPGQTTHPKEIEYIGKMVNICKEHNVPSGIHLGSVEALKKWINEGMRLIMVSSDINMIVETAARLVRELREVAKNIKEGEVV</sequence>
<dbReference type="PANTHER" id="PTHR30502">
    <property type="entry name" value="2-KETO-3-DEOXY-L-RHAMNONATE ALDOLASE"/>
    <property type="match status" value="1"/>
</dbReference>
<evidence type="ECO:0000256" key="1">
    <source>
        <dbReference type="ARBA" id="ARBA00005568"/>
    </source>
</evidence>
<dbReference type="InterPro" id="IPR005000">
    <property type="entry name" value="Aldolase/citrate-lyase_domain"/>
</dbReference>
<dbReference type="InterPro" id="IPR015813">
    <property type="entry name" value="Pyrv/PenolPyrv_kinase-like_dom"/>
</dbReference>
<evidence type="ECO:0000313" key="6">
    <source>
        <dbReference type="Proteomes" id="UP000280417"/>
    </source>
</evidence>
<feature type="domain" description="HpcH/HpaI aldolase/citrate lyase" evidence="4">
    <location>
        <begin position="25"/>
        <end position="241"/>
    </location>
</feature>
<keyword evidence="3" id="KW-0456">Lyase</keyword>
<dbReference type="InterPro" id="IPR050251">
    <property type="entry name" value="HpcH-HpaI_aldolase"/>
</dbReference>
<gene>
    <name evidence="5" type="ORF">DRJ04_05105</name>
</gene>
<dbReference type="GO" id="GO:0046872">
    <property type="term" value="F:metal ion binding"/>
    <property type="evidence" value="ECO:0007669"/>
    <property type="project" value="UniProtKB-KW"/>
</dbReference>
<comment type="caution">
    <text evidence="5">The sequence shown here is derived from an EMBL/GenBank/DDBJ whole genome shotgun (WGS) entry which is preliminary data.</text>
</comment>
<evidence type="ECO:0000256" key="2">
    <source>
        <dbReference type="ARBA" id="ARBA00022723"/>
    </source>
</evidence>
<evidence type="ECO:0000256" key="3">
    <source>
        <dbReference type="ARBA" id="ARBA00023239"/>
    </source>
</evidence>
<comment type="similarity">
    <text evidence="1">Belongs to the HpcH/HpaI aldolase family.</text>
</comment>
<keyword evidence="2" id="KW-0479">Metal-binding</keyword>
<dbReference type="SUPFAM" id="SSF51621">
    <property type="entry name" value="Phosphoenolpyruvate/pyruvate domain"/>
    <property type="match status" value="1"/>
</dbReference>
<dbReference type="Pfam" id="PF03328">
    <property type="entry name" value="HpcH_HpaI"/>
    <property type="match status" value="1"/>
</dbReference>
<dbReference type="GO" id="GO:0005737">
    <property type="term" value="C:cytoplasm"/>
    <property type="evidence" value="ECO:0007669"/>
    <property type="project" value="TreeGrafter"/>
</dbReference>
<dbReference type="AlphaFoldDB" id="A0A662DER2"/>
<protein>
    <submittedName>
        <fullName evidence="5">Aldolase</fullName>
    </submittedName>
</protein>
<proteinExistence type="inferred from homology"/>
<dbReference type="Gene3D" id="3.20.20.60">
    <property type="entry name" value="Phosphoenolpyruvate-binding domains"/>
    <property type="match status" value="1"/>
</dbReference>
<evidence type="ECO:0000313" key="5">
    <source>
        <dbReference type="EMBL" id="RLE13007.1"/>
    </source>
</evidence>
<name>A0A662DER2_UNCAE</name>